<keyword evidence="9" id="KW-1185">Reference proteome</keyword>
<reference evidence="8" key="2">
    <citation type="submission" date="2020-09" db="EMBL/GenBank/DDBJ databases">
        <authorList>
            <person name="Sun Q."/>
            <person name="Zhou Y."/>
        </authorList>
    </citation>
    <scope>NUCLEOTIDE SEQUENCE</scope>
    <source>
        <strain evidence="8">CGMCC 1.12195</strain>
    </source>
</reference>
<dbReference type="InterPro" id="IPR008972">
    <property type="entry name" value="Cupredoxin"/>
</dbReference>
<dbReference type="InterPro" id="IPR000923">
    <property type="entry name" value="BlueCu_1"/>
</dbReference>
<evidence type="ECO:0000259" key="6">
    <source>
        <dbReference type="Pfam" id="PF13472"/>
    </source>
</evidence>
<evidence type="ECO:0000256" key="1">
    <source>
        <dbReference type="ARBA" id="ARBA00022448"/>
    </source>
</evidence>
<evidence type="ECO:0008006" key="10">
    <source>
        <dbReference type="Google" id="ProtNLM"/>
    </source>
</evidence>
<dbReference type="Gene3D" id="1.25.10.10">
    <property type="entry name" value="Leucine-rich Repeat Variant"/>
    <property type="match status" value="1"/>
</dbReference>
<dbReference type="SUPFAM" id="SSF49503">
    <property type="entry name" value="Cupredoxins"/>
    <property type="match status" value="1"/>
</dbReference>
<dbReference type="PROSITE" id="PS00196">
    <property type="entry name" value="COPPER_BLUE"/>
    <property type="match status" value="1"/>
</dbReference>
<dbReference type="InterPro" id="IPR055557">
    <property type="entry name" value="DUF7133"/>
</dbReference>
<evidence type="ECO:0000256" key="3">
    <source>
        <dbReference type="ARBA" id="ARBA00022982"/>
    </source>
</evidence>
<dbReference type="Proteomes" id="UP000660862">
    <property type="component" value="Unassembled WGS sequence"/>
</dbReference>
<dbReference type="GO" id="GO:0009055">
    <property type="term" value="F:electron transfer activity"/>
    <property type="evidence" value="ECO:0007669"/>
    <property type="project" value="InterPro"/>
</dbReference>
<dbReference type="CDD" id="cd01834">
    <property type="entry name" value="SGNH_hydrolase_like_2"/>
    <property type="match status" value="1"/>
</dbReference>
<evidence type="ECO:0000313" key="9">
    <source>
        <dbReference type="Proteomes" id="UP000660862"/>
    </source>
</evidence>
<proteinExistence type="predicted"/>
<dbReference type="PANTHER" id="PTHR33546:SF1">
    <property type="entry name" value="LARGE, MULTIFUNCTIONAL SECRETED PROTEIN"/>
    <property type="match status" value="1"/>
</dbReference>
<comment type="caution">
    <text evidence="8">The sequence shown here is derived from an EMBL/GenBank/DDBJ whole genome shotgun (WGS) entry which is preliminary data.</text>
</comment>
<dbReference type="Gene3D" id="2.60.40.420">
    <property type="entry name" value="Cupredoxins - blue copper proteins"/>
    <property type="match status" value="1"/>
</dbReference>
<keyword evidence="3" id="KW-0249">Electron transport</keyword>
<feature type="domain" description="Blue (type 1) copper" evidence="5">
    <location>
        <begin position="978"/>
        <end position="1095"/>
    </location>
</feature>
<feature type="domain" description="DUF7133" evidence="7">
    <location>
        <begin position="352"/>
        <end position="701"/>
    </location>
</feature>
<name>A0A917HF65_9SPHI</name>
<dbReference type="GO" id="GO:0005507">
    <property type="term" value="F:copper ion binding"/>
    <property type="evidence" value="ECO:0007669"/>
    <property type="project" value="InterPro"/>
</dbReference>
<dbReference type="PANTHER" id="PTHR33546">
    <property type="entry name" value="LARGE, MULTIFUNCTIONAL SECRETED PROTEIN-RELATED"/>
    <property type="match status" value="1"/>
</dbReference>
<protein>
    <recommendedName>
        <fullName evidence="10">Membrane-bound dehydrogenase domain-containing protein</fullName>
    </recommendedName>
</protein>
<keyword evidence="1" id="KW-0813">Transport</keyword>
<dbReference type="PROSITE" id="PS51257">
    <property type="entry name" value="PROKAR_LIPOPROTEIN"/>
    <property type="match status" value="1"/>
</dbReference>
<dbReference type="InterPro" id="IPR011041">
    <property type="entry name" value="Quinoprot_gluc/sorb_DH_b-prop"/>
</dbReference>
<dbReference type="CDD" id="cd04233">
    <property type="entry name" value="Auracyanin"/>
    <property type="match status" value="1"/>
</dbReference>
<dbReference type="SUPFAM" id="SSF52266">
    <property type="entry name" value="SGNH hydrolase"/>
    <property type="match status" value="1"/>
</dbReference>
<dbReference type="AlphaFoldDB" id="A0A917HF65"/>
<feature type="domain" description="SGNH hydrolase-type esterase" evidence="6">
    <location>
        <begin position="51"/>
        <end position="232"/>
    </location>
</feature>
<keyword evidence="4" id="KW-0186">Copper</keyword>
<organism evidence="8 9">
    <name type="scientific">Parapedobacter pyrenivorans</name>
    <dbReference type="NCBI Taxonomy" id="1305674"/>
    <lineage>
        <taxon>Bacteria</taxon>
        <taxon>Pseudomonadati</taxon>
        <taxon>Bacteroidota</taxon>
        <taxon>Sphingobacteriia</taxon>
        <taxon>Sphingobacteriales</taxon>
        <taxon>Sphingobacteriaceae</taxon>
        <taxon>Parapedobacter</taxon>
    </lineage>
</organism>
<evidence type="ECO:0000259" key="5">
    <source>
        <dbReference type="Pfam" id="PF00127"/>
    </source>
</evidence>
<dbReference type="SUPFAM" id="SSF50952">
    <property type="entry name" value="Soluble quinoprotein glucose dehydrogenase"/>
    <property type="match status" value="1"/>
</dbReference>
<dbReference type="GO" id="GO:0016788">
    <property type="term" value="F:hydrolase activity, acting on ester bonds"/>
    <property type="evidence" value="ECO:0007669"/>
    <property type="project" value="UniProtKB-ARBA"/>
</dbReference>
<reference evidence="8" key="1">
    <citation type="journal article" date="2014" name="Int. J. Syst. Evol. Microbiol.">
        <title>Complete genome sequence of Corynebacterium casei LMG S-19264T (=DSM 44701T), isolated from a smear-ripened cheese.</title>
        <authorList>
            <consortium name="US DOE Joint Genome Institute (JGI-PGF)"/>
            <person name="Walter F."/>
            <person name="Albersmeier A."/>
            <person name="Kalinowski J."/>
            <person name="Ruckert C."/>
        </authorList>
    </citation>
    <scope>NUCLEOTIDE SEQUENCE</scope>
    <source>
        <strain evidence="8">CGMCC 1.12195</strain>
    </source>
</reference>
<dbReference type="InterPro" id="IPR028871">
    <property type="entry name" value="BlueCu_1_BS"/>
</dbReference>
<dbReference type="NCBIfam" id="TIGR02604">
    <property type="entry name" value="Piru_Ver_Nterm"/>
    <property type="match status" value="1"/>
</dbReference>
<dbReference type="InterPro" id="IPR011042">
    <property type="entry name" value="6-blade_b-propeller_TolB-like"/>
</dbReference>
<dbReference type="InterPro" id="IPR013428">
    <property type="entry name" value="Membrane-bound_put_N"/>
</dbReference>
<evidence type="ECO:0000256" key="4">
    <source>
        <dbReference type="ARBA" id="ARBA00023008"/>
    </source>
</evidence>
<dbReference type="Pfam" id="PF13646">
    <property type="entry name" value="HEAT_2"/>
    <property type="match status" value="1"/>
</dbReference>
<gene>
    <name evidence="8" type="ORF">GCM10007415_05810</name>
</gene>
<accession>A0A917HF65</accession>
<keyword evidence="2" id="KW-0479">Metal-binding</keyword>
<dbReference type="InterPro" id="IPR011989">
    <property type="entry name" value="ARM-like"/>
</dbReference>
<evidence type="ECO:0000256" key="2">
    <source>
        <dbReference type="ARBA" id="ARBA00022723"/>
    </source>
</evidence>
<dbReference type="Pfam" id="PF00127">
    <property type="entry name" value="Copper-bind"/>
    <property type="match status" value="1"/>
</dbReference>
<dbReference type="InterPro" id="IPR013830">
    <property type="entry name" value="SGNH_hydro"/>
</dbReference>
<evidence type="ECO:0000313" key="8">
    <source>
        <dbReference type="EMBL" id="GGG76819.1"/>
    </source>
</evidence>
<evidence type="ECO:0000259" key="7">
    <source>
        <dbReference type="Pfam" id="PF23500"/>
    </source>
</evidence>
<dbReference type="Pfam" id="PF13472">
    <property type="entry name" value="Lipase_GDSL_2"/>
    <property type="match status" value="1"/>
</dbReference>
<dbReference type="Gene3D" id="2.120.10.30">
    <property type="entry name" value="TolB, C-terminal domain"/>
    <property type="match status" value="1"/>
</dbReference>
<dbReference type="InterPro" id="IPR036514">
    <property type="entry name" value="SGNH_hydro_sf"/>
</dbReference>
<dbReference type="Gene3D" id="3.40.50.1110">
    <property type="entry name" value="SGNH hydrolase"/>
    <property type="match status" value="1"/>
</dbReference>
<dbReference type="EMBL" id="BMER01000001">
    <property type="protein sequence ID" value="GGG76819.1"/>
    <property type="molecule type" value="Genomic_DNA"/>
</dbReference>
<sequence length="1095" mass="122456">MPNLLNKIKVDMKRALSYGLVIALLISFLSCQQEAEIRPLTPAPNSSIVIIGNSFAEGLQRSNYFETLLYRSFPEHNLRVRNLGWSADEVRLRPRPLNFGTLDEHLHQQGANVIIACFGMNEAFKGLDSLDAFKEDLRGLLSGMQAHSYDGKTPPQVILVSPIAHEKLGGFLPDPTEHNRNLKAYTRGMREVARSLDIPFIDLYAPTKKLMEAGDDSLTTNGIHLNDSGYRIVSGLMAEMLDLPLTSWPEDSHVAALKELVATKNRHFFYRHKAQNGEYIYGRRREWAGGGSLPTELQDIDRMVVRLDSMIWANASEGAAVDWDNVKKIIDSEADEGKQARTLTTAKDLEIAKSQFVLQEGYEIELFASELDFPLANPVSITFDAQGRLWAATMPAYPHYTPGNPPNDKIIVLEDTDGDGRADTHTVFADSLYLPLGFELGDGGVYLTQAPDFVFLKDTDGDGHADTRQTLLSGFGTEDSHHTLNTYEWGPDGALYMHMGTFLHTQVETPYGPRRGAYGNTWRYEPRTMKFDEYISYPYANPWGNVFTRDGTHLIADVSTGMNYFAPPLTVAIDYPKKHMGMKDFLTTSSKPKTCGIEIISSRAFPDSAQGNVLFNTFIGFQGIRQHKVLEEGSGIVAHEITPLLQSKDPNFRPVDLQFGPDGALYVVDWYDPIIQHGEQAFRDPLRDHTRGRIWRITHKDKPTLAPVDLSRMGIDGLLDQLKTPEDRTRYRARRQLREFAADEVLPAVKDWIAGLNTKEPEVEQHRLEGLWVYQQFNVVNKGLLDELLASKDHHVRAAATRVLRYWSDGISDFHDRLVAMSEDPSPRVRLEAIAALSHFETEGTVRALLAATELPVDDYIGYALGESFKHLKPVWMEMFRKDKRFLADEPEKAYALLRPLASAKELQVPGFITDDPGHGKYGVDPLSAGDFEQLEGAVAVERFHDNNRDILEPQSAVDQAAAKKPEQELGEVVLHLKALPGKMAFDQEVLTVSAGKSVSLLFDNSDQMPHNIVVVKPGDTEKVGTAADGMASLADGYEKQFVPDMPEVLFATPLVNAGETYQLDFEAPDAPGDYPFICTFPGHWRIMQGILKVQ</sequence>
<dbReference type="SUPFAM" id="SSF48371">
    <property type="entry name" value="ARM repeat"/>
    <property type="match status" value="1"/>
</dbReference>
<dbReference type="InterPro" id="IPR016024">
    <property type="entry name" value="ARM-type_fold"/>
</dbReference>
<dbReference type="Pfam" id="PF23500">
    <property type="entry name" value="DUF7133"/>
    <property type="match status" value="1"/>
</dbReference>